<dbReference type="GO" id="GO:0016020">
    <property type="term" value="C:membrane"/>
    <property type="evidence" value="ECO:0007669"/>
    <property type="project" value="UniProtKB-SubCell"/>
</dbReference>
<dbReference type="GO" id="GO:0005125">
    <property type="term" value="F:cytokine activity"/>
    <property type="evidence" value="ECO:0007669"/>
    <property type="project" value="UniProtKB-KW"/>
</dbReference>
<feature type="domain" description="THD" evidence="6">
    <location>
        <begin position="89"/>
        <end position="235"/>
    </location>
</feature>
<organism evidence="7 8">
    <name type="scientific">Alosa alosa</name>
    <name type="common">allis shad</name>
    <dbReference type="NCBI Taxonomy" id="278164"/>
    <lineage>
        <taxon>Eukaryota</taxon>
        <taxon>Metazoa</taxon>
        <taxon>Chordata</taxon>
        <taxon>Craniata</taxon>
        <taxon>Vertebrata</taxon>
        <taxon>Euteleostomi</taxon>
        <taxon>Actinopterygii</taxon>
        <taxon>Neopterygii</taxon>
        <taxon>Teleostei</taxon>
        <taxon>Clupei</taxon>
        <taxon>Clupeiformes</taxon>
        <taxon>Clupeoidei</taxon>
        <taxon>Clupeidae</taxon>
        <taxon>Alosa</taxon>
    </lineage>
</organism>
<evidence type="ECO:0000313" key="7">
    <source>
        <dbReference type="EMBL" id="KAG5278198.1"/>
    </source>
</evidence>
<dbReference type="EMBL" id="JADWDJ010000007">
    <property type="protein sequence ID" value="KAG5278198.1"/>
    <property type="molecule type" value="Genomic_DNA"/>
</dbReference>
<dbReference type="PROSITE" id="PS50049">
    <property type="entry name" value="THD_2"/>
    <property type="match status" value="1"/>
</dbReference>
<keyword evidence="4 5" id="KW-0472">Membrane</keyword>
<dbReference type="PANTHER" id="PTHR11471">
    <property type="entry name" value="TUMOR NECROSIS FACTOR FAMILY MEMBER"/>
    <property type="match status" value="1"/>
</dbReference>
<dbReference type="InterPro" id="IPR006052">
    <property type="entry name" value="TNF_dom"/>
</dbReference>
<comment type="caution">
    <text evidence="7">The sequence shown here is derived from an EMBL/GenBank/DDBJ whole genome shotgun (WGS) entry which is preliminary data.</text>
</comment>
<sequence>MADGGMIGVYPQVFVVDTQAPCGPLPVPVYPRRGGWRHRLLFALVGLALLGVLIEACCIYNLHRGHGETSLAEKIISNEIAEIKPERKPAVLLKGSQPPETKDNVLLWTQEGDGFRHQMDYKDGLLTVRKEGYYFLYSKVAISDIHCILVKHTIMRISERYGDGKTPMELMQSVRYHCPKPLKGDRQDKQETQDVTSSYLGGAFHLFTNDSVFVKLEGGQIRTGQKENFFGAFLL</sequence>
<evidence type="ECO:0000313" key="8">
    <source>
        <dbReference type="Proteomes" id="UP000823561"/>
    </source>
</evidence>
<dbReference type="SMART" id="SM00207">
    <property type="entry name" value="TNF"/>
    <property type="match status" value="1"/>
</dbReference>
<proteinExistence type="inferred from homology"/>
<reference evidence="7" key="1">
    <citation type="submission" date="2020-10" db="EMBL/GenBank/DDBJ databases">
        <title>Chromosome-scale genome assembly of the Allis shad, Alosa alosa.</title>
        <authorList>
            <person name="Margot Z."/>
            <person name="Christophe K."/>
            <person name="Cabau C."/>
            <person name="Louis A."/>
            <person name="Berthelot C."/>
            <person name="Parey E."/>
            <person name="Roest Crollius H."/>
            <person name="Montfort J."/>
            <person name="Robinson-Rechavi M."/>
            <person name="Bucao C."/>
            <person name="Bouchez O."/>
            <person name="Gislard M."/>
            <person name="Lluch J."/>
            <person name="Milhes M."/>
            <person name="Lampietro C."/>
            <person name="Lopez Roques C."/>
            <person name="Donnadieu C."/>
            <person name="Braasch I."/>
            <person name="Desvignes T."/>
            <person name="Postlethwait J."/>
            <person name="Bobe J."/>
            <person name="Guiguen Y."/>
        </authorList>
    </citation>
    <scope>NUCLEOTIDE SEQUENCE</scope>
    <source>
        <strain evidence="7">M-15738</strain>
        <tissue evidence="7">Blood</tissue>
    </source>
</reference>
<dbReference type="GO" id="GO:0005164">
    <property type="term" value="F:tumor necrosis factor receptor binding"/>
    <property type="evidence" value="ECO:0007669"/>
    <property type="project" value="InterPro"/>
</dbReference>
<dbReference type="Gene3D" id="2.60.120.40">
    <property type="match status" value="1"/>
</dbReference>
<gene>
    <name evidence="7" type="ORF">AALO_G00096300</name>
</gene>
<dbReference type="PANTHER" id="PTHR11471:SF34">
    <property type="entry name" value="TUMOR NECROSIS FACTOR LIGAND SUPERFAMILY MEMBER 14"/>
    <property type="match status" value="1"/>
</dbReference>
<comment type="similarity">
    <text evidence="2">Belongs to the tumor necrosis factor family.</text>
</comment>
<evidence type="ECO:0000259" key="6">
    <source>
        <dbReference type="PROSITE" id="PS50049"/>
    </source>
</evidence>
<dbReference type="InterPro" id="IPR008983">
    <property type="entry name" value="Tumour_necrosis_fac-like_dom"/>
</dbReference>
<accession>A0AAV6GSV1</accession>
<keyword evidence="5" id="KW-0812">Transmembrane</keyword>
<dbReference type="GO" id="GO:0005615">
    <property type="term" value="C:extracellular space"/>
    <property type="evidence" value="ECO:0007669"/>
    <property type="project" value="UniProtKB-KW"/>
</dbReference>
<keyword evidence="5" id="KW-1133">Transmembrane helix</keyword>
<dbReference type="AlphaFoldDB" id="A0AAV6GSV1"/>
<name>A0AAV6GSV1_9TELE</name>
<evidence type="ECO:0000256" key="5">
    <source>
        <dbReference type="SAM" id="Phobius"/>
    </source>
</evidence>
<feature type="transmembrane region" description="Helical" evidence="5">
    <location>
        <begin position="40"/>
        <end position="62"/>
    </location>
</feature>
<keyword evidence="8" id="KW-1185">Reference proteome</keyword>
<protein>
    <recommendedName>
        <fullName evidence="6">THD domain-containing protein</fullName>
    </recommendedName>
</protein>
<dbReference type="SUPFAM" id="SSF49842">
    <property type="entry name" value="TNF-like"/>
    <property type="match status" value="1"/>
</dbReference>
<dbReference type="Pfam" id="PF00229">
    <property type="entry name" value="TNF"/>
    <property type="match status" value="1"/>
</dbReference>
<comment type="subcellular location">
    <subcellularLocation>
        <location evidence="1">Membrane</location>
    </subcellularLocation>
</comment>
<evidence type="ECO:0000256" key="3">
    <source>
        <dbReference type="ARBA" id="ARBA00022514"/>
    </source>
</evidence>
<evidence type="ECO:0000256" key="2">
    <source>
        <dbReference type="ARBA" id="ARBA00008670"/>
    </source>
</evidence>
<dbReference type="GO" id="GO:0006955">
    <property type="term" value="P:immune response"/>
    <property type="evidence" value="ECO:0007669"/>
    <property type="project" value="InterPro"/>
</dbReference>
<keyword evidence="3" id="KW-0202">Cytokine</keyword>
<evidence type="ECO:0000256" key="4">
    <source>
        <dbReference type="ARBA" id="ARBA00023136"/>
    </source>
</evidence>
<dbReference type="Proteomes" id="UP000823561">
    <property type="component" value="Chromosome 7"/>
</dbReference>
<evidence type="ECO:0000256" key="1">
    <source>
        <dbReference type="ARBA" id="ARBA00004370"/>
    </source>
</evidence>